<feature type="domain" description="Trafficking protein particle complex II-specific subunit 65 IgD3" evidence="2">
    <location>
        <begin position="879"/>
        <end position="941"/>
    </location>
</feature>
<evidence type="ECO:0000313" key="4">
    <source>
        <dbReference type="Proteomes" id="UP001556367"/>
    </source>
</evidence>
<feature type="compositionally biased region" description="Polar residues" evidence="1">
    <location>
        <begin position="677"/>
        <end position="689"/>
    </location>
</feature>
<dbReference type="PANTHER" id="PTHR28159">
    <property type="entry name" value="TRAFFICKING PROTEIN PARTICLE COMPLEX II-SPECIFIC SUBUNIT 65"/>
    <property type="match status" value="1"/>
</dbReference>
<evidence type="ECO:0000259" key="2">
    <source>
        <dbReference type="Pfam" id="PF12735"/>
    </source>
</evidence>
<sequence>MADFEALFGSSVLQVSTPDTTIQFPPDRPADEWLTLVKSGEKERNQAFFDEQLHALLTVRIKNPGIELPEDPDSPPSDLLSFLSHLQITLEATYISPVPEAPESPAFDTTRLSAPPRPGTAGLKLNPRSSVRHPPIFPPSTPNPTPLTAENDRKYVQAEGTLLLASIWGQNPGEAFCLVWSPTEEVWVAVYRLSLTISFIRLKFDDPLLCLTVSATLRDKPLVLNNPNHPLVEFLASRPGLPSSSEQALPTPTSKSGQAEHEELWGLDEVNLLEGLACGPTFQTLASEEADEENSPLQLSTSRLGIVSRRKLFSLPPLSLPSPARPSPSPITALRTAHPTLRKSFRRTLQTASGFRVRMRTVFVPCVMLDDESIATAPPSVIQSPEISGLSRDDNDEDDNDVEAEEERERREAGNEERTVILCVEIENSGDSGPDVAIDVRNVDVAIGGDGAKTRLIGWGDEATAADASEKMFPLRIEPMGQFNLLYAVSFLKAPEEMDGFSLARDPGMAAAHNPELQRAVTITIHGQPVVAYRGEDAVPIYPTETFPSRWNCVLDLSASVHQELTNAHAASEEAANRARDTLPEPPSPFPVMGPRSPRRNSAMPSFSSGMASFSAGVAKRHSLPAGAVGAGISIKSASSTRSWRASTSLLKPSFPSTREQGGGAQARHSSYIPPSLATQPARSPTTYNLPLAPGSPYGDSPPTPDGLPNPPQTPAYPSYPSPSALSPQPPSQAPIASHSTGHVGPRVEVKRDRGSGVPGLGLNISGGGGGSQPNTPLPLVPGAFGEQGMLQQIQKADEGGETLVISIGMLPVPSPARRKTGKGDALSLGPAKIYPLDTFTLDIFVFNQSNWTRRLEVSFPDQRTIRKGAAARDQAGMGEPGILALSNRVRIGPLRPLTCQSVRMEFLALAPGVHAIDILTLTDVETGASKNLRTVMDVVVHEMFD</sequence>
<name>A0ABR3JNZ7_9AGAR</name>
<feature type="compositionally biased region" description="Polar residues" evidence="1">
    <location>
        <begin position="242"/>
        <end position="257"/>
    </location>
</feature>
<evidence type="ECO:0000313" key="3">
    <source>
        <dbReference type="EMBL" id="KAL0957023.1"/>
    </source>
</evidence>
<feature type="compositionally biased region" description="Pro residues" evidence="1">
    <location>
        <begin position="700"/>
        <end position="721"/>
    </location>
</feature>
<evidence type="ECO:0000256" key="1">
    <source>
        <dbReference type="SAM" id="MobiDB-lite"/>
    </source>
</evidence>
<feature type="region of interest" description="Disordered" evidence="1">
    <location>
        <begin position="240"/>
        <end position="259"/>
    </location>
</feature>
<feature type="region of interest" description="Disordered" evidence="1">
    <location>
        <begin position="318"/>
        <end position="339"/>
    </location>
</feature>
<dbReference type="PANTHER" id="PTHR28159:SF1">
    <property type="entry name" value="TRAFFICKING PROTEIN PARTICLE COMPLEX II-SPECIFIC SUBUNIT 65"/>
    <property type="match status" value="1"/>
</dbReference>
<feature type="region of interest" description="Disordered" evidence="1">
    <location>
        <begin position="568"/>
        <end position="606"/>
    </location>
</feature>
<dbReference type="Pfam" id="PF12735">
    <property type="entry name" value="IgD3_Trs65"/>
    <property type="match status" value="1"/>
</dbReference>
<dbReference type="EMBL" id="JASNQZ010000006">
    <property type="protein sequence ID" value="KAL0957023.1"/>
    <property type="molecule type" value="Genomic_DNA"/>
</dbReference>
<dbReference type="InterPro" id="IPR024662">
    <property type="entry name" value="Trs65"/>
</dbReference>
<comment type="caution">
    <text evidence="3">The sequence shown here is derived from an EMBL/GenBank/DDBJ whole genome shotgun (WGS) entry which is preliminary data.</text>
</comment>
<reference evidence="4" key="1">
    <citation type="submission" date="2024-06" db="EMBL/GenBank/DDBJ databases">
        <title>Multi-omics analyses provide insights into the biosynthesis of the anticancer antibiotic pleurotin in Hohenbuehelia grisea.</title>
        <authorList>
            <person name="Weaver J.A."/>
            <person name="Alberti F."/>
        </authorList>
    </citation>
    <scope>NUCLEOTIDE SEQUENCE [LARGE SCALE GENOMIC DNA]</scope>
    <source>
        <strain evidence="4">T-177</strain>
    </source>
</reference>
<feature type="compositionally biased region" description="Pro residues" evidence="1">
    <location>
        <begin position="318"/>
        <end position="329"/>
    </location>
</feature>
<feature type="region of interest" description="Disordered" evidence="1">
    <location>
        <begin position="377"/>
        <end position="415"/>
    </location>
</feature>
<feature type="region of interest" description="Disordered" evidence="1">
    <location>
        <begin position="647"/>
        <end position="759"/>
    </location>
</feature>
<feature type="compositionally biased region" description="Basic and acidic residues" evidence="1">
    <location>
        <begin position="571"/>
        <end position="583"/>
    </location>
</feature>
<organism evidence="3 4">
    <name type="scientific">Hohenbuehelia grisea</name>
    <dbReference type="NCBI Taxonomy" id="104357"/>
    <lineage>
        <taxon>Eukaryota</taxon>
        <taxon>Fungi</taxon>
        <taxon>Dikarya</taxon>
        <taxon>Basidiomycota</taxon>
        <taxon>Agaricomycotina</taxon>
        <taxon>Agaricomycetes</taxon>
        <taxon>Agaricomycetidae</taxon>
        <taxon>Agaricales</taxon>
        <taxon>Pleurotineae</taxon>
        <taxon>Pleurotaceae</taxon>
        <taxon>Hohenbuehelia</taxon>
    </lineage>
</organism>
<keyword evidence="4" id="KW-1185">Reference proteome</keyword>
<feature type="compositionally biased region" description="Acidic residues" evidence="1">
    <location>
        <begin position="394"/>
        <end position="406"/>
    </location>
</feature>
<dbReference type="InterPro" id="IPR055420">
    <property type="entry name" value="IgD3_Trs65"/>
</dbReference>
<feature type="compositionally biased region" description="Pro residues" evidence="1">
    <location>
        <begin position="135"/>
        <end position="145"/>
    </location>
</feature>
<feature type="compositionally biased region" description="Basic and acidic residues" evidence="1">
    <location>
        <begin position="746"/>
        <end position="755"/>
    </location>
</feature>
<protein>
    <recommendedName>
        <fullName evidence="2">Trafficking protein particle complex II-specific subunit 65 IgD3 domain-containing protein</fullName>
    </recommendedName>
</protein>
<gene>
    <name evidence="3" type="ORF">HGRIS_003124</name>
</gene>
<dbReference type="Proteomes" id="UP001556367">
    <property type="component" value="Unassembled WGS sequence"/>
</dbReference>
<feature type="region of interest" description="Disordered" evidence="1">
    <location>
        <begin position="100"/>
        <end position="146"/>
    </location>
</feature>
<accession>A0ABR3JNZ7</accession>
<proteinExistence type="predicted"/>